<comment type="caution">
    <text evidence="4">The sequence shown here is derived from an EMBL/GenBank/DDBJ whole genome shotgun (WGS) entry which is preliminary data.</text>
</comment>
<feature type="chain" id="PRO_5042121724" evidence="2">
    <location>
        <begin position="21"/>
        <end position="315"/>
    </location>
</feature>
<sequence>MRVLATSLLGLSLFLATASASIPELAGYNVVWSDDFNGNHGAGVDHTKWAQVVGPGNAGNREVEVYTAGTSNVHLSGDGQLYIVPTLDSGTWHSGRLEGNVAEACSPGGAMVFQAELWVPDFTGSPAKFLGLWPAFWALGNDLRTSGVPWPKCGEWDIFETADWASDQNHGTLHYEDANGNHVDMGSPGVMYATGQYHTWAFKVDLRNSDWTQQKLIWYLDGTQYYQITGAMIGTYQQWVQVAMNDFYPVLNMAVGGDYPKFPTSQTVSGFDSSLRVKVVLEVGDSEERNPSNGLSVNKAGCKGEMRQNHRVDAK</sequence>
<dbReference type="PROSITE" id="PS51762">
    <property type="entry name" value="GH16_2"/>
    <property type="match status" value="1"/>
</dbReference>
<dbReference type="AlphaFoldDB" id="A0AAD7D1G9"/>
<keyword evidence="4" id="KW-0378">Hydrolase</keyword>
<protein>
    <submittedName>
        <fullName evidence="4">Glycoside hydrolase family 16 protein</fullName>
    </submittedName>
</protein>
<dbReference type="GO" id="GO:0004553">
    <property type="term" value="F:hydrolase activity, hydrolyzing O-glycosyl compounds"/>
    <property type="evidence" value="ECO:0007669"/>
    <property type="project" value="InterPro"/>
</dbReference>
<evidence type="ECO:0000259" key="3">
    <source>
        <dbReference type="PROSITE" id="PS51762"/>
    </source>
</evidence>
<dbReference type="PANTHER" id="PTHR10963">
    <property type="entry name" value="GLYCOSYL HYDROLASE-RELATED"/>
    <property type="match status" value="1"/>
</dbReference>
<evidence type="ECO:0000313" key="5">
    <source>
        <dbReference type="Proteomes" id="UP001221757"/>
    </source>
</evidence>
<organism evidence="4 5">
    <name type="scientific">Mycena rosella</name>
    <name type="common">Pink bonnet</name>
    <name type="synonym">Agaricus rosellus</name>
    <dbReference type="NCBI Taxonomy" id="1033263"/>
    <lineage>
        <taxon>Eukaryota</taxon>
        <taxon>Fungi</taxon>
        <taxon>Dikarya</taxon>
        <taxon>Basidiomycota</taxon>
        <taxon>Agaricomycotina</taxon>
        <taxon>Agaricomycetes</taxon>
        <taxon>Agaricomycetidae</taxon>
        <taxon>Agaricales</taxon>
        <taxon>Marasmiineae</taxon>
        <taxon>Mycenaceae</taxon>
        <taxon>Mycena</taxon>
    </lineage>
</organism>
<feature type="region of interest" description="Disordered" evidence="1">
    <location>
        <begin position="287"/>
        <end position="315"/>
    </location>
</feature>
<gene>
    <name evidence="4" type="ORF">B0H17DRAFT_1183103</name>
</gene>
<dbReference type="InterPro" id="IPR000757">
    <property type="entry name" value="Beta-glucanase-like"/>
</dbReference>
<keyword evidence="5" id="KW-1185">Reference proteome</keyword>
<dbReference type="Pfam" id="PF26113">
    <property type="entry name" value="GH16_XgeA"/>
    <property type="match status" value="1"/>
</dbReference>
<keyword evidence="2" id="KW-0732">Signal</keyword>
<feature type="domain" description="GH16" evidence="3">
    <location>
        <begin position="15"/>
        <end position="268"/>
    </location>
</feature>
<accession>A0AAD7D1G9</accession>
<feature type="compositionally biased region" description="Basic and acidic residues" evidence="1">
    <location>
        <begin position="302"/>
        <end position="315"/>
    </location>
</feature>
<dbReference type="PANTHER" id="PTHR10963:SF60">
    <property type="entry name" value="GRAM-NEGATIVE BACTERIA-BINDING PROTEIN 1-RELATED"/>
    <property type="match status" value="1"/>
</dbReference>
<dbReference type="GO" id="GO:0005975">
    <property type="term" value="P:carbohydrate metabolic process"/>
    <property type="evidence" value="ECO:0007669"/>
    <property type="project" value="InterPro"/>
</dbReference>
<evidence type="ECO:0000313" key="4">
    <source>
        <dbReference type="EMBL" id="KAJ7674291.1"/>
    </source>
</evidence>
<dbReference type="InterPro" id="IPR050546">
    <property type="entry name" value="Glycosyl_Hydrlase_16"/>
</dbReference>
<dbReference type="InterPro" id="IPR013320">
    <property type="entry name" value="ConA-like_dom_sf"/>
</dbReference>
<name>A0AAD7D1G9_MYCRO</name>
<dbReference type="EMBL" id="JARKIE010000156">
    <property type="protein sequence ID" value="KAJ7674291.1"/>
    <property type="molecule type" value="Genomic_DNA"/>
</dbReference>
<proteinExistence type="predicted"/>
<evidence type="ECO:0000256" key="1">
    <source>
        <dbReference type="SAM" id="MobiDB-lite"/>
    </source>
</evidence>
<dbReference type="Gene3D" id="2.60.120.200">
    <property type="match status" value="1"/>
</dbReference>
<dbReference type="Proteomes" id="UP001221757">
    <property type="component" value="Unassembled WGS sequence"/>
</dbReference>
<dbReference type="SUPFAM" id="SSF49899">
    <property type="entry name" value="Concanavalin A-like lectins/glucanases"/>
    <property type="match status" value="1"/>
</dbReference>
<evidence type="ECO:0000256" key="2">
    <source>
        <dbReference type="SAM" id="SignalP"/>
    </source>
</evidence>
<reference evidence="4" key="1">
    <citation type="submission" date="2023-03" db="EMBL/GenBank/DDBJ databases">
        <title>Massive genome expansion in bonnet fungi (Mycena s.s.) driven by repeated elements and novel gene families across ecological guilds.</title>
        <authorList>
            <consortium name="Lawrence Berkeley National Laboratory"/>
            <person name="Harder C.B."/>
            <person name="Miyauchi S."/>
            <person name="Viragh M."/>
            <person name="Kuo A."/>
            <person name="Thoen E."/>
            <person name="Andreopoulos B."/>
            <person name="Lu D."/>
            <person name="Skrede I."/>
            <person name="Drula E."/>
            <person name="Henrissat B."/>
            <person name="Morin E."/>
            <person name="Kohler A."/>
            <person name="Barry K."/>
            <person name="LaButti K."/>
            <person name="Morin E."/>
            <person name="Salamov A."/>
            <person name="Lipzen A."/>
            <person name="Mereny Z."/>
            <person name="Hegedus B."/>
            <person name="Baldrian P."/>
            <person name="Stursova M."/>
            <person name="Weitz H."/>
            <person name="Taylor A."/>
            <person name="Grigoriev I.V."/>
            <person name="Nagy L.G."/>
            <person name="Martin F."/>
            <person name="Kauserud H."/>
        </authorList>
    </citation>
    <scope>NUCLEOTIDE SEQUENCE</scope>
    <source>
        <strain evidence="4">CBHHK067</strain>
    </source>
</reference>
<feature type="signal peptide" evidence="2">
    <location>
        <begin position="1"/>
        <end position="20"/>
    </location>
</feature>